<organism evidence="7 8">
    <name type="scientific">Kutzneria chonburiensis</name>
    <dbReference type="NCBI Taxonomy" id="1483604"/>
    <lineage>
        <taxon>Bacteria</taxon>
        <taxon>Bacillati</taxon>
        <taxon>Actinomycetota</taxon>
        <taxon>Actinomycetes</taxon>
        <taxon>Pseudonocardiales</taxon>
        <taxon>Pseudonocardiaceae</taxon>
        <taxon>Kutzneria</taxon>
    </lineage>
</organism>
<sequence>MPTLSTILLFIAATMALLVFPGPAVLYIVTRSISQGRAAGLASVLGVHVGTIFFVLATSFGLSALLAASETAFQIVKYLGVAYLLYLGVQKLWLSRATAADDNLRPPAPASLRRIFTQGVVVNLLNPKTLIFFAAFLPQFVDPARGSVTLQLVFFGVGFILLGILSDGTYALAASAIAGRLRRTAKARRRLDRSSGLVYLLLAAFAATVRQT</sequence>
<accession>A0ABV6MLI3</accession>
<evidence type="ECO:0000256" key="2">
    <source>
        <dbReference type="ARBA" id="ARBA00022475"/>
    </source>
</evidence>
<name>A0ABV6MLI3_9PSEU</name>
<keyword evidence="2" id="KW-1003">Cell membrane</keyword>
<feature type="transmembrane region" description="Helical" evidence="6">
    <location>
        <begin position="115"/>
        <end position="140"/>
    </location>
</feature>
<evidence type="ECO:0000313" key="7">
    <source>
        <dbReference type="EMBL" id="MFC0541164.1"/>
    </source>
</evidence>
<evidence type="ECO:0000256" key="3">
    <source>
        <dbReference type="ARBA" id="ARBA00022692"/>
    </source>
</evidence>
<dbReference type="Proteomes" id="UP001589810">
    <property type="component" value="Unassembled WGS sequence"/>
</dbReference>
<feature type="transmembrane region" description="Helical" evidence="6">
    <location>
        <begin position="75"/>
        <end position="94"/>
    </location>
</feature>
<evidence type="ECO:0000256" key="5">
    <source>
        <dbReference type="ARBA" id="ARBA00023136"/>
    </source>
</evidence>
<comment type="caution">
    <text evidence="7">The sequence shown here is derived from an EMBL/GenBank/DDBJ whole genome shotgun (WGS) entry which is preliminary data.</text>
</comment>
<keyword evidence="5 6" id="KW-0472">Membrane</keyword>
<dbReference type="PANTHER" id="PTHR30086:SF20">
    <property type="entry name" value="ARGININE EXPORTER PROTEIN ARGO-RELATED"/>
    <property type="match status" value="1"/>
</dbReference>
<evidence type="ECO:0000256" key="4">
    <source>
        <dbReference type="ARBA" id="ARBA00022989"/>
    </source>
</evidence>
<gene>
    <name evidence="7" type="ORF">ACFFH7_06700</name>
</gene>
<proteinExistence type="predicted"/>
<keyword evidence="3 6" id="KW-0812">Transmembrane</keyword>
<dbReference type="EMBL" id="JBHLUD010000001">
    <property type="protein sequence ID" value="MFC0541164.1"/>
    <property type="molecule type" value="Genomic_DNA"/>
</dbReference>
<keyword evidence="4 6" id="KW-1133">Transmembrane helix</keyword>
<feature type="transmembrane region" description="Helical" evidence="6">
    <location>
        <begin position="41"/>
        <end position="69"/>
    </location>
</feature>
<comment type="subcellular location">
    <subcellularLocation>
        <location evidence="1">Cell membrane</location>
        <topology evidence="1">Multi-pass membrane protein</topology>
    </subcellularLocation>
</comment>
<protein>
    <submittedName>
        <fullName evidence="7">LysE family translocator</fullName>
    </submittedName>
</protein>
<feature type="transmembrane region" description="Helical" evidence="6">
    <location>
        <begin position="152"/>
        <end position="179"/>
    </location>
</feature>
<reference evidence="7 8" key="1">
    <citation type="submission" date="2024-09" db="EMBL/GenBank/DDBJ databases">
        <authorList>
            <person name="Sun Q."/>
            <person name="Mori K."/>
        </authorList>
    </citation>
    <scope>NUCLEOTIDE SEQUENCE [LARGE SCALE GENOMIC DNA]</scope>
    <source>
        <strain evidence="7 8">TBRC 1432</strain>
    </source>
</reference>
<dbReference type="PANTHER" id="PTHR30086">
    <property type="entry name" value="ARGININE EXPORTER PROTEIN ARGO"/>
    <property type="match status" value="1"/>
</dbReference>
<evidence type="ECO:0000256" key="1">
    <source>
        <dbReference type="ARBA" id="ARBA00004651"/>
    </source>
</evidence>
<feature type="transmembrane region" description="Helical" evidence="6">
    <location>
        <begin position="191"/>
        <end position="209"/>
    </location>
</feature>
<dbReference type="InterPro" id="IPR001123">
    <property type="entry name" value="LeuE-type"/>
</dbReference>
<feature type="transmembrane region" description="Helical" evidence="6">
    <location>
        <begin position="6"/>
        <end position="29"/>
    </location>
</feature>
<dbReference type="RefSeq" id="WP_273940000.1">
    <property type="nucleotide sequence ID" value="NZ_CP097263.1"/>
</dbReference>
<evidence type="ECO:0000256" key="6">
    <source>
        <dbReference type="SAM" id="Phobius"/>
    </source>
</evidence>
<dbReference type="Pfam" id="PF01810">
    <property type="entry name" value="LysE"/>
    <property type="match status" value="1"/>
</dbReference>
<keyword evidence="8" id="KW-1185">Reference proteome</keyword>
<dbReference type="PIRSF" id="PIRSF006324">
    <property type="entry name" value="LeuE"/>
    <property type="match status" value="1"/>
</dbReference>
<evidence type="ECO:0000313" key="8">
    <source>
        <dbReference type="Proteomes" id="UP001589810"/>
    </source>
</evidence>